<dbReference type="Gene3D" id="2.60.40.380">
    <property type="entry name" value="Purple acid phosphatase-like, N-terminal"/>
    <property type="match status" value="1"/>
</dbReference>
<feature type="compositionally biased region" description="Polar residues" evidence="1">
    <location>
        <begin position="178"/>
        <end position="188"/>
    </location>
</feature>
<evidence type="ECO:0000259" key="3">
    <source>
        <dbReference type="Pfam" id="PF09423"/>
    </source>
</evidence>
<evidence type="ECO:0000256" key="1">
    <source>
        <dbReference type="SAM" id="MobiDB-lite"/>
    </source>
</evidence>
<dbReference type="PANTHER" id="PTHR43606">
    <property type="entry name" value="PHOSPHATASE, PUTATIVE (AFU_ORTHOLOGUE AFUA_6G08710)-RELATED"/>
    <property type="match status" value="1"/>
</dbReference>
<dbReference type="InterPro" id="IPR029052">
    <property type="entry name" value="Metallo-depent_PP-like"/>
</dbReference>
<dbReference type="Pfam" id="PF16655">
    <property type="entry name" value="PhoD_N"/>
    <property type="match status" value="1"/>
</dbReference>
<dbReference type="Gene3D" id="3.60.21.70">
    <property type="entry name" value="PhoD-like phosphatase"/>
    <property type="match status" value="1"/>
</dbReference>
<feature type="domain" description="PhoD-like phosphatase metallophosphatase" evidence="3">
    <location>
        <begin position="206"/>
        <end position="556"/>
    </location>
</feature>
<feature type="domain" description="Phospholipase D N-terminal" evidence="4">
    <location>
        <begin position="88"/>
        <end position="187"/>
    </location>
</feature>
<dbReference type="EMBL" id="VDMD01000070">
    <property type="protein sequence ID" value="TRM56429.1"/>
    <property type="molecule type" value="Genomic_DNA"/>
</dbReference>
<reference evidence="5 6" key="1">
    <citation type="journal article" date="2019" name="New Phytol.">
        <title>Comparative genomics reveals unique wood-decay strategies and fruiting body development in the Schizophyllaceae.</title>
        <authorList>
            <person name="Almasi E."/>
            <person name="Sahu N."/>
            <person name="Krizsan K."/>
            <person name="Balint B."/>
            <person name="Kovacs G.M."/>
            <person name="Kiss B."/>
            <person name="Cseklye J."/>
            <person name="Drula E."/>
            <person name="Henrissat B."/>
            <person name="Nagy I."/>
            <person name="Chovatia M."/>
            <person name="Adam C."/>
            <person name="LaButti K."/>
            <person name="Lipzen A."/>
            <person name="Riley R."/>
            <person name="Grigoriev I.V."/>
            <person name="Nagy L.G."/>
        </authorList>
    </citation>
    <scope>NUCLEOTIDE SEQUENCE [LARGE SCALE GENOMIC DNA]</scope>
    <source>
        <strain evidence="5 6">NL-1724</strain>
    </source>
</reference>
<evidence type="ECO:0000313" key="6">
    <source>
        <dbReference type="Proteomes" id="UP000320762"/>
    </source>
</evidence>
<accession>A0A550BV49</accession>
<protein>
    <submittedName>
        <fullName evidence="5">PhoD-like phosphatase-domain-containing protein</fullName>
    </submittedName>
</protein>
<dbReference type="InterPro" id="IPR032093">
    <property type="entry name" value="PhoD_N"/>
</dbReference>
<dbReference type="PANTHER" id="PTHR43606:SF7">
    <property type="entry name" value="PHOSPHATASE, PUTATIVE (AFU_ORTHOLOGUE AFUA_6G08710)-RELATED"/>
    <property type="match status" value="1"/>
</dbReference>
<dbReference type="SUPFAM" id="SSF56300">
    <property type="entry name" value="Metallo-dependent phosphatases"/>
    <property type="match status" value="1"/>
</dbReference>
<feature type="region of interest" description="Disordered" evidence="1">
    <location>
        <begin position="178"/>
        <end position="197"/>
    </location>
</feature>
<name>A0A550BV49_9AGAR</name>
<dbReference type="AlphaFoldDB" id="A0A550BV49"/>
<dbReference type="InterPro" id="IPR038607">
    <property type="entry name" value="PhoD-like_sf"/>
</dbReference>
<dbReference type="CDD" id="cd07389">
    <property type="entry name" value="MPP_PhoD"/>
    <property type="match status" value="1"/>
</dbReference>
<dbReference type="STRING" id="97359.A0A550BV49"/>
<evidence type="ECO:0000313" key="5">
    <source>
        <dbReference type="EMBL" id="TRM56429.1"/>
    </source>
</evidence>
<evidence type="ECO:0000256" key="2">
    <source>
        <dbReference type="SAM" id="SignalP"/>
    </source>
</evidence>
<proteinExistence type="predicted"/>
<dbReference type="InterPro" id="IPR052900">
    <property type="entry name" value="Phospholipid_Metab_Enz"/>
</dbReference>
<dbReference type="OrthoDB" id="29024at2759"/>
<dbReference type="InterPro" id="IPR018946">
    <property type="entry name" value="PhoD-like_MPP"/>
</dbReference>
<comment type="caution">
    <text evidence="5">The sequence shown here is derived from an EMBL/GenBank/DDBJ whole genome shotgun (WGS) entry which is preliminary data.</text>
</comment>
<evidence type="ECO:0000259" key="4">
    <source>
        <dbReference type="Pfam" id="PF16655"/>
    </source>
</evidence>
<dbReference type="Pfam" id="PF09423">
    <property type="entry name" value="PhoD"/>
    <property type="match status" value="1"/>
</dbReference>
<gene>
    <name evidence="5" type="ORF">BD626DRAFT_560818</name>
</gene>
<feature type="chain" id="PRO_5021993113" evidence="2">
    <location>
        <begin position="16"/>
        <end position="576"/>
    </location>
</feature>
<keyword evidence="2" id="KW-0732">Signal</keyword>
<organism evidence="5 6">
    <name type="scientific">Schizophyllum amplum</name>
    <dbReference type="NCBI Taxonomy" id="97359"/>
    <lineage>
        <taxon>Eukaryota</taxon>
        <taxon>Fungi</taxon>
        <taxon>Dikarya</taxon>
        <taxon>Basidiomycota</taxon>
        <taxon>Agaricomycotina</taxon>
        <taxon>Agaricomycetes</taxon>
        <taxon>Agaricomycetidae</taxon>
        <taxon>Agaricales</taxon>
        <taxon>Schizophyllaceae</taxon>
        <taxon>Schizophyllum</taxon>
    </lineage>
</organism>
<dbReference type="Proteomes" id="UP000320762">
    <property type="component" value="Unassembled WGS sequence"/>
</dbReference>
<feature type="signal peptide" evidence="2">
    <location>
        <begin position="1"/>
        <end position="15"/>
    </location>
</feature>
<keyword evidence="6" id="KW-1185">Reference proteome</keyword>
<sequence length="576" mass="62991">MYLLYLLFSVSAVAASSLLNRNLAYRSPLSNVPQLAHDTSAIEKRHVQFAKRQMQDASDFVDEHYPTFYGADFSNSPYVWSGGIDFTHSVASGDPYDTSVLLWTRAAPSSDSAAQPDQSVPVCVTYTISASPDLSSPIDTGAAFTSYDVDFTLKVEATGLPPDSVLYYQFADCTNAESASPVGSTRTLPSPDEPAENVNGGEPLTLAVFSCSQYQSGYFNAYGIGSRNTSADFFVHLGDYIYESLGNGGPIGREVTGRELATLADYRERLAQYRTDASLLAAHQHAPWITVWDDHEIADNAWKAGTADSNDTAAGCAFSASGACFTDRKLAGVRAYHEWLPVRQVAADDQLRIWRGFQFGKLLDLVMLDTRQYDRDVTDVYYNTEFIGGLASYANRSLMGAQQEQWLADTLSQSQDRGAVWRVLGQQIVFTQLDLSGSYNYDAWDGYTANRARILNHINASAIDNTIILSGDSHANWVSDLAFPNDTSYDPTTGAGALGVELLSNTALQWSEGYYRGFFTLTVSPEWMNATYYAMENITYANVDGFSSANFTVRAGENKLSRPVAGGDVRAGALKL</sequence>